<organism evidence="2 3">
    <name type="scientific">Candidatus Filomicrobium marinum</name>
    <dbReference type="NCBI Taxonomy" id="1608628"/>
    <lineage>
        <taxon>Bacteria</taxon>
        <taxon>Pseudomonadati</taxon>
        <taxon>Pseudomonadota</taxon>
        <taxon>Alphaproteobacteria</taxon>
        <taxon>Hyphomicrobiales</taxon>
        <taxon>Hyphomicrobiaceae</taxon>
        <taxon>Filomicrobium</taxon>
    </lineage>
</organism>
<proteinExistence type="predicted"/>
<reference evidence="3" key="1">
    <citation type="submission" date="2015-02" db="EMBL/GenBank/DDBJ databases">
        <authorList>
            <person name="Chooi Y.-H."/>
        </authorList>
    </citation>
    <scope>NUCLEOTIDE SEQUENCE [LARGE SCALE GENOMIC DNA]</scope>
    <source>
        <strain evidence="3">strain Y</strain>
    </source>
</reference>
<feature type="signal peptide" evidence="1">
    <location>
        <begin position="1"/>
        <end position="27"/>
    </location>
</feature>
<dbReference type="RefSeq" id="WP_052743578.1">
    <property type="nucleotide sequence ID" value="NZ_LN829118.1"/>
</dbReference>
<dbReference type="KEGG" id="fiy:BN1229_v1_0086"/>
<dbReference type="Pfam" id="PF09694">
    <property type="entry name" value="Gcw_chp"/>
    <property type="match status" value="1"/>
</dbReference>
<sequence>MTTTSKFVRTAAVAALVLGIGATTAVAGGFERYERDGSIKDAPVASEGRKFEWSVNGGLMSDYVFRGVSQSGEDPSWFAGADASYGIFYAGVWAAKVDQAFTSSDAEVDLYFGIKPVLGPATFDFGVIYYGYAGQTANVDVDYWEFKAGVSGEILPKLSAGVTYYYTPDDTFEIGPGHAVEGTLGYALPKVWIFDPSISGTLGYKENEDVANSDYTYWNAGLSLAVEQLTLDFRYWGTDTDQFGDLGDDRFVFKATVALP</sequence>
<gene>
    <name evidence="2" type="ORF">YBN1229_v1_0086</name>
</gene>
<keyword evidence="3" id="KW-1185">Reference proteome</keyword>
<name>A0A0D6JAA8_9HYPH</name>
<evidence type="ECO:0000313" key="2">
    <source>
        <dbReference type="EMBL" id="CPR14824.1"/>
    </source>
</evidence>
<feature type="chain" id="PRO_5002306070" evidence="1">
    <location>
        <begin position="28"/>
        <end position="260"/>
    </location>
</feature>
<protein>
    <submittedName>
        <fullName evidence="2">Uncharacterized protein</fullName>
    </submittedName>
</protein>
<dbReference type="InterPro" id="IPR010239">
    <property type="entry name" value="CHP02001"/>
</dbReference>
<dbReference type="Proteomes" id="UP000033187">
    <property type="component" value="Chromosome 1"/>
</dbReference>
<dbReference type="KEGG" id="fil:BN1229_v1_0084"/>
<keyword evidence="1" id="KW-0732">Signal</keyword>
<dbReference type="EMBL" id="LN829119">
    <property type="protein sequence ID" value="CPR14824.1"/>
    <property type="molecule type" value="Genomic_DNA"/>
</dbReference>
<evidence type="ECO:0000256" key="1">
    <source>
        <dbReference type="SAM" id="SignalP"/>
    </source>
</evidence>
<dbReference type="AlphaFoldDB" id="A0A0D6JAA8"/>
<evidence type="ECO:0000313" key="3">
    <source>
        <dbReference type="Proteomes" id="UP000033187"/>
    </source>
</evidence>
<dbReference type="NCBIfam" id="TIGR02001">
    <property type="entry name" value="gcw_chp"/>
    <property type="match status" value="1"/>
</dbReference>
<accession>A0A0D6JAA8</accession>